<name>A0A934JC86_9BACL</name>
<dbReference type="SUPFAM" id="SSF46689">
    <property type="entry name" value="Homeodomain-like"/>
    <property type="match status" value="1"/>
</dbReference>
<evidence type="ECO:0000313" key="2">
    <source>
        <dbReference type="EMBL" id="MBJ6364160.1"/>
    </source>
</evidence>
<dbReference type="AlphaFoldDB" id="A0A934JC86"/>
<evidence type="ECO:0000313" key="3">
    <source>
        <dbReference type="Proteomes" id="UP000640274"/>
    </source>
</evidence>
<dbReference type="Gene3D" id="1.10.10.60">
    <property type="entry name" value="Homeodomain-like"/>
    <property type="match status" value="1"/>
</dbReference>
<dbReference type="InterPro" id="IPR009057">
    <property type="entry name" value="Homeodomain-like_sf"/>
</dbReference>
<sequence length="144" mass="16064">MSAAKRKQLESRLDGRQKIAALAVVERDFAPEDVRKGFEEIAAEVGVSRNTLYEWRTQNKAFIDYANSLADDFLTGKRSLVYRKLMELIDSSQPSVKAIDLFMKREGLITAQVAVETKDAGAARSNEELAAEIAEIDELLLEGK</sequence>
<comment type="caution">
    <text evidence="2">The sequence shown here is derived from an EMBL/GenBank/DDBJ whole genome shotgun (WGS) entry which is preliminary data.</text>
</comment>
<organism evidence="2 3">
    <name type="scientific">Paenibacillus roseus</name>
    <dbReference type="NCBI Taxonomy" id="2798579"/>
    <lineage>
        <taxon>Bacteria</taxon>
        <taxon>Bacillati</taxon>
        <taxon>Bacillota</taxon>
        <taxon>Bacilli</taxon>
        <taxon>Bacillales</taxon>
        <taxon>Paenibacillaceae</taxon>
        <taxon>Paenibacillus</taxon>
    </lineage>
</organism>
<feature type="domain" description="Homeodomain phBC6A51-type" evidence="1">
    <location>
        <begin position="10"/>
        <end position="133"/>
    </location>
</feature>
<accession>A0A934JC86</accession>
<dbReference type="Proteomes" id="UP000640274">
    <property type="component" value="Unassembled WGS sequence"/>
</dbReference>
<dbReference type="RefSeq" id="WP_199021762.1">
    <property type="nucleotide sequence ID" value="NZ_JAELUP010000117.1"/>
</dbReference>
<dbReference type="EMBL" id="JAELUP010000117">
    <property type="protein sequence ID" value="MBJ6364160.1"/>
    <property type="molecule type" value="Genomic_DNA"/>
</dbReference>
<evidence type="ECO:0000259" key="1">
    <source>
        <dbReference type="Pfam" id="PF13022"/>
    </source>
</evidence>
<proteinExistence type="predicted"/>
<keyword evidence="3" id="KW-1185">Reference proteome</keyword>
<gene>
    <name evidence="2" type="ORF">JFN88_23370</name>
</gene>
<protein>
    <recommendedName>
        <fullName evidence="1">Homeodomain phBC6A51-type domain-containing protein</fullName>
    </recommendedName>
</protein>
<dbReference type="Pfam" id="PF13022">
    <property type="entry name" value="HTH_Tnp_1_2"/>
    <property type="match status" value="1"/>
</dbReference>
<dbReference type="InterPro" id="IPR024978">
    <property type="entry name" value="Homeodomain_phBC6A51-type"/>
</dbReference>
<reference evidence="2" key="1">
    <citation type="submission" date="2020-12" db="EMBL/GenBank/DDBJ databases">
        <authorList>
            <person name="Huq M.A."/>
        </authorList>
    </citation>
    <scope>NUCLEOTIDE SEQUENCE</scope>
    <source>
        <strain evidence="2">MAHUQ-46</strain>
    </source>
</reference>